<dbReference type="PANTHER" id="PTHR41795">
    <property type="entry name" value="EXOPOLYSACCHARIDE SYNTHESIS PROTEIN"/>
    <property type="match status" value="1"/>
</dbReference>
<name>A0A0D0L0L5_AGRTU</name>
<comment type="caution">
    <text evidence="2">The sequence shown here is derived from an EMBL/GenBank/DDBJ whole genome shotgun (WGS) entry which is preliminary data.</text>
</comment>
<dbReference type="Proteomes" id="UP000035017">
    <property type="component" value="Unassembled WGS sequence"/>
</dbReference>
<protein>
    <recommendedName>
        <fullName evidence="4">Exopolysaccharide biosynthesis protein</fullName>
    </recommendedName>
</protein>
<dbReference type="Pfam" id="PF06055">
    <property type="entry name" value="ExoD"/>
    <property type="match status" value="1"/>
</dbReference>
<feature type="transmembrane region" description="Helical" evidence="1">
    <location>
        <begin position="163"/>
        <end position="188"/>
    </location>
</feature>
<dbReference type="EMBL" id="JXQV01000009">
    <property type="protein sequence ID" value="KIQ03255.1"/>
    <property type="molecule type" value="Genomic_DNA"/>
</dbReference>
<proteinExistence type="predicted"/>
<evidence type="ECO:0000313" key="2">
    <source>
        <dbReference type="EMBL" id="KIQ03255.1"/>
    </source>
</evidence>
<dbReference type="AlphaFoldDB" id="A0A0D0L0L5"/>
<gene>
    <name evidence="2" type="ORF">RU07_11310</name>
</gene>
<dbReference type="InterPro" id="IPR010331">
    <property type="entry name" value="ExoD"/>
</dbReference>
<evidence type="ECO:0000313" key="3">
    <source>
        <dbReference type="Proteomes" id="UP000035017"/>
    </source>
</evidence>
<keyword evidence="1" id="KW-0472">Membrane</keyword>
<organism evidence="2 3">
    <name type="scientific">Agrobacterium tumefaciens</name>
    <dbReference type="NCBI Taxonomy" id="358"/>
    <lineage>
        <taxon>Bacteria</taxon>
        <taxon>Pseudomonadati</taxon>
        <taxon>Pseudomonadota</taxon>
        <taxon>Alphaproteobacteria</taxon>
        <taxon>Hyphomicrobiales</taxon>
        <taxon>Rhizobiaceae</taxon>
        <taxon>Rhizobium/Agrobacterium group</taxon>
        <taxon>Agrobacterium</taxon>
        <taxon>Agrobacterium tumefaciens complex</taxon>
    </lineage>
</organism>
<keyword evidence="1" id="KW-0812">Transmembrane</keyword>
<keyword evidence="1" id="KW-1133">Transmembrane helix</keyword>
<accession>A0A0D0L0L5</accession>
<evidence type="ECO:0008006" key="4">
    <source>
        <dbReference type="Google" id="ProtNLM"/>
    </source>
</evidence>
<dbReference type="PANTHER" id="PTHR41795:SF1">
    <property type="entry name" value="EXOPOLYSACCHARIDE SYNTHESIS PROTEIN"/>
    <property type="match status" value="1"/>
</dbReference>
<evidence type="ECO:0000256" key="1">
    <source>
        <dbReference type="SAM" id="Phobius"/>
    </source>
</evidence>
<dbReference type="PIRSF" id="PIRSF033239">
    <property type="entry name" value="ExoD"/>
    <property type="match status" value="1"/>
</dbReference>
<sequence length="193" mass="20366">MQALASDESRARIAVGDLLSAMGDRAFGALMLVFALPNIVPTPPGTSAITGTPLVFLAAQLCAGKRPWLPRVISQRSLAREDFARVVQKIVPVLLRVQKLLRPRMQGLLSPVAERVIGLVCLLLAIILALPIPLGNILPAIAIGCFSFALLERDGLFALIGGVLSVISVAVVSGVIYGIAKAVLYFVVGPFFG</sequence>
<reference evidence="2 3" key="1">
    <citation type="submission" date="2014-12" db="EMBL/GenBank/DDBJ databases">
        <title>16Stimator: statistical estimation of ribosomal gene copy numbers from draft genome assemblies.</title>
        <authorList>
            <person name="Perisin M.A."/>
            <person name="Vetter M."/>
            <person name="Gilbert J.A."/>
            <person name="Bergelson J."/>
        </authorList>
    </citation>
    <scope>NUCLEOTIDE SEQUENCE [LARGE SCALE GENOMIC DNA]</scope>
    <source>
        <strain evidence="2 3">MEJ076</strain>
    </source>
</reference>